<keyword evidence="3" id="KW-1185">Reference proteome</keyword>
<feature type="compositionally biased region" description="Basic residues" evidence="1">
    <location>
        <begin position="1"/>
        <end position="10"/>
    </location>
</feature>
<organism evidence="2 3">
    <name type="scientific">Flemingia macrophylla</name>
    <dbReference type="NCBI Taxonomy" id="520843"/>
    <lineage>
        <taxon>Eukaryota</taxon>
        <taxon>Viridiplantae</taxon>
        <taxon>Streptophyta</taxon>
        <taxon>Embryophyta</taxon>
        <taxon>Tracheophyta</taxon>
        <taxon>Spermatophyta</taxon>
        <taxon>Magnoliopsida</taxon>
        <taxon>eudicotyledons</taxon>
        <taxon>Gunneridae</taxon>
        <taxon>Pentapetalae</taxon>
        <taxon>rosids</taxon>
        <taxon>fabids</taxon>
        <taxon>Fabales</taxon>
        <taxon>Fabaceae</taxon>
        <taxon>Papilionoideae</taxon>
        <taxon>50 kb inversion clade</taxon>
        <taxon>NPAAA clade</taxon>
        <taxon>indigoferoid/millettioid clade</taxon>
        <taxon>Phaseoleae</taxon>
        <taxon>Flemingia</taxon>
    </lineage>
</organism>
<name>A0ABD1M107_9FABA</name>
<feature type="region of interest" description="Disordered" evidence="1">
    <location>
        <begin position="1"/>
        <end position="35"/>
    </location>
</feature>
<reference evidence="2 3" key="1">
    <citation type="submission" date="2024-08" db="EMBL/GenBank/DDBJ databases">
        <title>Insights into the chromosomal genome structure of Flemingia macrophylla.</title>
        <authorList>
            <person name="Ding Y."/>
            <person name="Zhao Y."/>
            <person name="Bi W."/>
            <person name="Wu M."/>
            <person name="Zhao G."/>
            <person name="Gong Y."/>
            <person name="Li W."/>
            <person name="Zhang P."/>
        </authorList>
    </citation>
    <scope>NUCLEOTIDE SEQUENCE [LARGE SCALE GENOMIC DNA]</scope>
    <source>
        <strain evidence="2">DYQJB</strain>
        <tissue evidence="2">Leaf</tissue>
    </source>
</reference>
<evidence type="ECO:0000313" key="2">
    <source>
        <dbReference type="EMBL" id="KAL2329467.1"/>
    </source>
</evidence>
<comment type="caution">
    <text evidence="2">The sequence shown here is derived from an EMBL/GenBank/DDBJ whole genome shotgun (WGS) entry which is preliminary data.</text>
</comment>
<accession>A0ABD1M107</accession>
<dbReference type="EMBL" id="JBGMDY010000006">
    <property type="protein sequence ID" value="KAL2329467.1"/>
    <property type="molecule type" value="Genomic_DNA"/>
</dbReference>
<protein>
    <submittedName>
        <fullName evidence="2">Uncharacterized protein</fullName>
    </submittedName>
</protein>
<dbReference type="AlphaFoldDB" id="A0ABD1M107"/>
<gene>
    <name evidence="2" type="ORF">Fmac_017048</name>
</gene>
<sequence length="81" mass="9600">MVSSHRKQIFKKGERYSKKQEEEEDENVTQRITPYNYEPELYENKDLQSATNCRGRMVGIVNNFHDSHSEMDSSKLDRETS</sequence>
<evidence type="ECO:0000256" key="1">
    <source>
        <dbReference type="SAM" id="MobiDB-lite"/>
    </source>
</evidence>
<feature type="compositionally biased region" description="Basic and acidic residues" evidence="1">
    <location>
        <begin position="11"/>
        <end position="21"/>
    </location>
</feature>
<dbReference type="Proteomes" id="UP001603857">
    <property type="component" value="Unassembled WGS sequence"/>
</dbReference>
<proteinExistence type="predicted"/>
<evidence type="ECO:0000313" key="3">
    <source>
        <dbReference type="Proteomes" id="UP001603857"/>
    </source>
</evidence>